<dbReference type="InterPro" id="IPR006058">
    <property type="entry name" value="2Fe2S_fd_BS"/>
</dbReference>
<protein>
    <submittedName>
        <fullName evidence="10">PDR/VanB family oxidoreductase</fullName>
        <ecNumber evidence="10">1.-.-.-</ecNumber>
    </submittedName>
</protein>
<keyword evidence="5 10" id="KW-0560">Oxidoreductase</keyword>
<dbReference type="InterPro" id="IPR017938">
    <property type="entry name" value="Riboflavin_synthase-like_b-brl"/>
</dbReference>
<dbReference type="Proteomes" id="UP001479933">
    <property type="component" value="Chromosome"/>
</dbReference>
<dbReference type="PROSITE" id="PS51085">
    <property type="entry name" value="2FE2S_FER_2"/>
    <property type="match status" value="1"/>
</dbReference>
<dbReference type="SUPFAM" id="SSF54292">
    <property type="entry name" value="2Fe-2S ferredoxin-like"/>
    <property type="match status" value="1"/>
</dbReference>
<evidence type="ECO:0000256" key="7">
    <source>
        <dbReference type="ARBA" id="ARBA00023014"/>
    </source>
</evidence>
<gene>
    <name evidence="10" type="ORF">RVF87_08340</name>
</gene>
<dbReference type="Gene3D" id="3.40.50.80">
    <property type="entry name" value="Nucleotide-binding domain of ferredoxin-NADP reductase (FNR) module"/>
    <property type="match status" value="1"/>
</dbReference>
<reference evidence="10 11" key="1">
    <citation type="journal article" date="2023" name="Virus Evol.">
        <title>Computational host range prediction-The good, the bad, and the ugly.</title>
        <authorList>
            <person name="Howell A.A."/>
            <person name="Versoza C.J."/>
            <person name="Pfeifer S.P."/>
        </authorList>
    </citation>
    <scope>NUCLEOTIDE SEQUENCE [LARGE SCALE GENOMIC DNA]</scope>
    <source>
        <strain evidence="10 11">1610/1b</strain>
    </source>
</reference>
<dbReference type="Pfam" id="PF00175">
    <property type="entry name" value="NAD_binding_1"/>
    <property type="match status" value="1"/>
</dbReference>
<dbReference type="PANTHER" id="PTHR47354:SF1">
    <property type="entry name" value="CARNITINE MONOOXYGENASE REDUCTASE SUBUNIT"/>
    <property type="match status" value="1"/>
</dbReference>
<dbReference type="CDD" id="cd00207">
    <property type="entry name" value="fer2"/>
    <property type="match status" value="1"/>
</dbReference>
<keyword evidence="6" id="KW-0408">Iron</keyword>
<dbReference type="CDD" id="cd06185">
    <property type="entry name" value="PDR_like"/>
    <property type="match status" value="1"/>
</dbReference>
<dbReference type="InterPro" id="IPR017927">
    <property type="entry name" value="FAD-bd_FR_type"/>
</dbReference>
<feature type="domain" description="FAD-binding FR-type" evidence="9">
    <location>
        <begin position="12"/>
        <end position="114"/>
    </location>
</feature>
<dbReference type="PROSITE" id="PS51384">
    <property type="entry name" value="FAD_FR"/>
    <property type="match status" value="1"/>
</dbReference>
<proteinExistence type="predicted"/>
<dbReference type="InterPro" id="IPR012675">
    <property type="entry name" value="Beta-grasp_dom_sf"/>
</dbReference>
<evidence type="ECO:0000256" key="3">
    <source>
        <dbReference type="ARBA" id="ARBA00022714"/>
    </source>
</evidence>
<comment type="cofactor">
    <cofactor evidence="1">
        <name>FAD</name>
        <dbReference type="ChEBI" id="CHEBI:57692"/>
    </cofactor>
</comment>
<evidence type="ECO:0000256" key="2">
    <source>
        <dbReference type="ARBA" id="ARBA00022630"/>
    </source>
</evidence>
<evidence type="ECO:0000313" key="10">
    <source>
        <dbReference type="EMBL" id="WYY09048.1"/>
    </source>
</evidence>
<sequence length="327" mass="35399">MSLEAGPQNLETGTYELVVREMRWEADGVIAVRLEEQNGATLPTWQPGAHIDIHLGKGIVRQYSLCGDPADRTSYRIAVLRDPSTRGGSKYVHETLRPGHLVAVSLPRNNFELLEAAEYVFVAGGIGITPMLPMILAAENAGAQWELHYGGRSRDTMAFLPDLAAYGERVRVVSEDAEGVIDLKALLGAPRPDTLVYTCGPEGLLSAVEGTCCDWDSDAVRLERFKPKARAENEAEPADSPISVRCERSSVTVEVGPDIPIIDALENAGVDVPNSCREGMCGSCETRVLCGTPDHRDYVLSSAEQESGETMMICVSRATTAQLVLDL</sequence>
<evidence type="ECO:0000256" key="5">
    <source>
        <dbReference type="ARBA" id="ARBA00023002"/>
    </source>
</evidence>
<dbReference type="Gene3D" id="3.10.20.30">
    <property type="match status" value="1"/>
</dbReference>
<keyword evidence="2" id="KW-0285">Flavoprotein</keyword>
<accession>A0ABZ2U5S6</accession>
<dbReference type="SUPFAM" id="SSF63380">
    <property type="entry name" value="Riboflavin synthase domain-like"/>
    <property type="match status" value="1"/>
</dbReference>
<evidence type="ECO:0000259" key="9">
    <source>
        <dbReference type="PROSITE" id="PS51384"/>
    </source>
</evidence>
<dbReference type="PRINTS" id="PR00409">
    <property type="entry name" value="PHDIOXRDTASE"/>
</dbReference>
<evidence type="ECO:0000259" key="8">
    <source>
        <dbReference type="PROSITE" id="PS51085"/>
    </source>
</evidence>
<dbReference type="PROSITE" id="PS00197">
    <property type="entry name" value="2FE2S_FER_1"/>
    <property type="match status" value="1"/>
</dbReference>
<dbReference type="SUPFAM" id="SSF52343">
    <property type="entry name" value="Ferredoxin reductase-like, C-terminal NADP-linked domain"/>
    <property type="match status" value="1"/>
</dbReference>
<evidence type="ECO:0000256" key="1">
    <source>
        <dbReference type="ARBA" id="ARBA00001974"/>
    </source>
</evidence>
<organism evidence="10 11">
    <name type="scientific">Gordonia hydrophobica</name>
    <dbReference type="NCBI Taxonomy" id="40516"/>
    <lineage>
        <taxon>Bacteria</taxon>
        <taxon>Bacillati</taxon>
        <taxon>Actinomycetota</taxon>
        <taxon>Actinomycetes</taxon>
        <taxon>Mycobacteriales</taxon>
        <taxon>Gordoniaceae</taxon>
        <taxon>Gordonia</taxon>
    </lineage>
</organism>
<keyword evidence="7" id="KW-0411">Iron-sulfur</keyword>
<keyword evidence="4" id="KW-0479">Metal-binding</keyword>
<dbReference type="PANTHER" id="PTHR47354">
    <property type="entry name" value="NADH OXIDOREDUCTASE HCR"/>
    <property type="match status" value="1"/>
</dbReference>
<dbReference type="Gene3D" id="2.40.30.10">
    <property type="entry name" value="Translation factors"/>
    <property type="match status" value="1"/>
</dbReference>
<evidence type="ECO:0000313" key="11">
    <source>
        <dbReference type="Proteomes" id="UP001479933"/>
    </source>
</evidence>
<dbReference type="RefSeq" id="WP_066164121.1">
    <property type="nucleotide sequence ID" value="NZ_CP136137.1"/>
</dbReference>
<evidence type="ECO:0000256" key="6">
    <source>
        <dbReference type="ARBA" id="ARBA00023004"/>
    </source>
</evidence>
<dbReference type="InterPro" id="IPR036010">
    <property type="entry name" value="2Fe-2S_ferredoxin-like_sf"/>
</dbReference>
<dbReference type="InterPro" id="IPR001041">
    <property type="entry name" value="2Fe-2S_ferredoxin-type"/>
</dbReference>
<keyword evidence="3" id="KW-0001">2Fe-2S</keyword>
<evidence type="ECO:0000256" key="4">
    <source>
        <dbReference type="ARBA" id="ARBA00022723"/>
    </source>
</evidence>
<dbReference type="EMBL" id="CP136137">
    <property type="protein sequence ID" value="WYY09048.1"/>
    <property type="molecule type" value="Genomic_DNA"/>
</dbReference>
<dbReference type="InterPro" id="IPR039261">
    <property type="entry name" value="FNR_nucleotide-bd"/>
</dbReference>
<dbReference type="Pfam" id="PF00111">
    <property type="entry name" value="Fer2"/>
    <property type="match status" value="1"/>
</dbReference>
<dbReference type="GO" id="GO:0016491">
    <property type="term" value="F:oxidoreductase activity"/>
    <property type="evidence" value="ECO:0007669"/>
    <property type="project" value="UniProtKB-KW"/>
</dbReference>
<feature type="domain" description="2Fe-2S ferredoxin-type" evidence="8">
    <location>
        <begin position="240"/>
        <end position="327"/>
    </location>
</feature>
<name>A0ABZ2U5S6_9ACTN</name>
<dbReference type="InterPro" id="IPR050415">
    <property type="entry name" value="MRET"/>
</dbReference>
<dbReference type="EC" id="1.-.-.-" evidence="10"/>
<dbReference type="InterPro" id="IPR001433">
    <property type="entry name" value="OxRdtase_FAD/NAD-bd"/>
</dbReference>
<keyword evidence="11" id="KW-1185">Reference proteome</keyword>